<dbReference type="Gene3D" id="2.40.160.60">
    <property type="entry name" value="Outer membrane protein transport protein (OMPP1/FadL/TodX)"/>
    <property type="match status" value="1"/>
</dbReference>
<dbReference type="AlphaFoldDB" id="A0A9D5K9T5"/>
<sequence>MIGLIVNLALLVSGQGATIGMPFLKLGVGTRPVAMGEAYTAVSDDANAMFYNPAGIGMMGLQFDVSGMIMTLFEDVSYISGATVFSVEPKGRIGIGLAGSYLSTTDVARDEYGNEQGEFRIYDALGAVGVGWKFNSYLSLGVTGKFIRSRIANSAAHSVLGDFGLKINPTKFVYFGLLLQHLGTPRIFESDVEFAPTTARGGLALYFPSGRSHLLFASDLIWPIDEPPSLAIGAEGKLGFLPFEEMGGSSGFIVHGGYRSGYHLGEWGGWSIGIGYEYEATEVIHLTLEAVYFSYGYLGSSERLSLGVNFRPD</sequence>
<dbReference type="NCBIfam" id="NF033709">
    <property type="entry name" value="PorV_fam"/>
    <property type="match status" value="1"/>
</dbReference>
<reference evidence="1" key="1">
    <citation type="submission" date="2019-11" db="EMBL/GenBank/DDBJ databases">
        <title>Microbial mats filling the niche in hypersaline microbial mats.</title>
        <authorList>
            <person name="Wong H.L."/>
            <person name="Macleod F.I."/>
            <person name="White R.A. III"/>
            <person name="Burns B.P."/>
        </authorList>
    </citation>
    <scope>NUCLEOTIDE SEQUENCE</scope>
    <source>
        <strain evidence="1">Bin_327</strain>
    </source>
</reference>
<organism evidence="1 2">
    <name type="scientific">candidate division WOR-3 bacterium</name>
    <dbReference type="NCBI Taxonomy" id="2052148"/>
    <lineage>
        <taxon>Bacteria</taxon>
        <taxon>Bacteria division WOR-3</taxon>
    </lineage>
</organism>
<protein>
    <submittedName>
        <fullName evidence="1">PorV/PorQ family protein</fullName>
    </submittedName>
</protein>
<evidence type="ECO:0000313" key="1">
    <source>
        <dbReference type="EMBL" id="MBD3364907.1"/>
    </source>
</evidence>
<dbReference type="SUPFAM" id="SSF56935">
    <property type="entry name" value="Porins"/>
    <property type="match status" value="1"/>
</dbReference>
<proteinExistence type="predicted"/>
<gene>
    <name evidence="1" type="ORF">GF359_06805</name>
</gene>
<accession>A0A9D5K9T5</accession>
<comment type="caution">
    <text evidence="1">The sequence shown here is derived from an EMBL/GenBank/DDBJ whole genome shotgun (WGS) entry which is preliminary data.</text>
</comment>
<dbReference type="Proteomes" id="UP000630660">
    <property type="component" value="Unassembled WGS sequence"/>
</dbReference>
<dbReference type="EMBL" id="WJKJ01000229">
    <property type="protein sequence ID" value="MBD3364907.1"/>
    <property type="molecule type" value="Genomic_DNA"/>
</dbReference>
<name>A0A9D5K9T5_UNCW3</name>
<evidence type="ECO:0000313" key="2">
    <source>
        <dbReference type="Proteomes" id="UP000630660"/>
    </source>
</evidence>